<protein>
    <submittedName>
        <fullName evidence="1">Uncharacterized protein</fullName>
    </submittedName>
</protein>
<proteinExistence type="predicted"/>
<dbReference type="EMBL" id="JAPUFD010000015">
    <property type="protein sequence ID" value="MDI1491560.1"/>
    <property type="molecule type" value="Genomic_DNA"/>
</dbReference>
<organism evidence="1 2">
    <name type="scientific">Ramalina farinacea</name>
    <dbReference type="NCBI Taxonomy" id="258253"/>
    <lineage>
        <taxon>Eukaryota</taxon>
        <taxon>Fungi</taxon>
        <taxon>Dikarya</taxon>
        <taxon>Ascomycota</taxon>
        <taxon>Pezizomycotina</taxon>
        <taxon>Lecanoromycetes</taxon>
        <taxon>OSLEUM clade</taxon>
        <taxon>Lecanoromycetidae</taxon>
        <taxon>Lecanorales</taxon>
        <taxon>Lecanorineae</taxon>
        <taxon>Ramalinaceae</taxon>
        <taxon>Ramalina</taxon>
    </lineage>
</organism>
<evidence type="ECO:0000313" key="2">
    <source>
        <dbReference type="Proteomes" id="UP001161017"/>
    </source>
</evidence>
<reference evidence="1" key="1">
    <citation type="journal article" date="2023" name="Genome Biol. Evol.">
        <title>First Whole Genome Sequence and Flow Cytometry Genome Size Data for the Lichen-Forming Fungus Ramalina farinacea (Ascomycota).</title>
        <authorList>
            <person name="Llewellyn T."/>
            <person name="Mian S."/>
            <person name="Hill R."/>
            <person name="Leitch I.J."/>
            <person name="Gaya E."/>
        </authorList>
    </citation>
    <scope>NUCLEOTIDE SEQUENCE</scope>
    <source>
        <strain evidence="1">LIQ254RAFAR</strain>
    </source>
</reference>
<evidence type="ECO:0000313" key="1">
    <source>
        <dbReference type="EMBL" id="MDI1491560.1"/>
    </source>
</evidence>
<dbReference type="Proteomes" id="UP001161017">
    <property type="component" value="Unassembled WGS sequence"/>
</dbReference>
<dbReference type="AlphaFoldDB" id="A0AA43QS33"/>
<sequence length="141" mass="15388">MRPRCTGHGRGVSSLDSRFFCCTAPVLYDGFQRGHKSPTAEPRVSDLDRNTTPQNPYIVSNVAILAIIALYTNITTTETGDETAPQPATPVDEFDQYGILAAQLALVTSDRGFLNALMTKKVSVHPPTSNLTWGQYGTWKA</sequence>
<gene>
    <name evidence="1" type="ORF">OHK93_002769</name>
</gene>
<keyword evidence="2" id="KW-1185">Reference proteome</keyword>
<comment type="caution">
    <text evidence="1">The sequence shown here is derived from an EMBL/GenBank/DDBJ whole genome shotgun (WGS) entry which is preliminary data.</text>
</comment>
<accession>A0AA43QS33</accession>
<name>A0AA43QS33_9LECA</name>